<comment type="caution">
    <text evidence="1">The sequence shown here is derived from an EMBL/GenBank/DDBJ whole genome shotgun (WGS) entry which is preliminary data.</text>
</comment>
<dbReference type="EMBL" id="PDUG01000004">
    <property type="protein sequence ID" value="PIC33413.1"/>
    <property type="molecule type" value="Genomic_DNA"/>
</dbReference>
<dbReference type="PROSITE" id="PS50092">
    <property type="entry name" value="TSP1"/>
    <property type="match status" value="1"/>
</dbReference>
<dbReference type="AlphaFoldDB" id="A0A2G5U1T0"/>
<dbReference type="STRING" id="1611254.A0A2G5U1T0"/>
<accession>A0A2G5U1T0</accession>
<sequence>MLMIMLQVFNSVLSSGSSKLSSRFDLKKACAAGATCPPGGMWGEWTTVGDGKCESSCGGCDELFQTRDCMSSQLSGCPCSTGNSSRYIPCNMKTCPYPAQRACCRPYVPMVISGVQVCGPTPRTIREPGASCCPVGGLWSDYSGYQNQNGQWVRTRRCLSATIGCPCTGNPSESTSTCPCPEPASAVGQCTNIPNADASYKRGLVIDHATCTAKLEMVGHNEGPIYCSSLRSEMYIEYALVSLLVMNQVNGGCTIDHVFECSEGVKANRWQDASFTCDTTSKNWIYDYSGKQITSYAQAVYKTLMH</sequence>
<reference evidence="2" key="1">
    <citation type="submission" date="2017-10" db="EMBL/GenBank/DDBJ databases">
        <title>Rapid genome shrinkage in a self-fertile nematode reveals novel sperm competition proteins.</title>
        <authorList>
            <person name="Yin D."/>
            <person name="Schwarz E.M."/>
            <person name="Thomas C.G."/>
            <person name="Felde R.L."/>
            <person name="Korf I.F."/>
            <person name="Cutter A.D."/>
            <person name="Schartner C.M."/>
            <person name="Ralston E.J."/>
            <person name="Meyer B.J."/>
            <person name="Haag E.S."/>
        </authorList>
    </citation>
    <scope>NUCLEOTIDE SEQUENCE [LARGE SCALE GENOMIC DNA]</scope>
    <source>
        <strain evidence="2">JU1422</strain>
    </source>
</reference>
<dbReference type="PANTHER" id="PTHR31936">
    <property type="entry name" value="PROTEIN CBG18744"/>
    <property type="match status" value="1"/>
</dbReference>
<proteinExistence type="predicted"/>
<evidence type="ECO:0000313" key="2">
    <source>
        <dbReference type="Proteomes" id="UP000230233"/>
    </source>
</evidence>
<protein>
    <submittedName>
        <fullName evidence="1">Uncharacterized protein</fullName>
    </submittedName>
</protein>
<keyword evidence="2" id="KW-1185">Reference proteome</keyword>
<gene>
    <name evidence="1" type="primary">Cnig_chr_IV.g13402</name>
    <name evidence="1" type="ORF">B9Z55_013402</name>
</gene>
<dbReference type="PANTHER" id="PTHR31936:SF5">
    <property type="entry name" value="VENOM PROTEIN"/>
    <property type="match status" value="1"/>
</dbReference>
<evidence type="ECO:0000313" key="1">
    <source>
        <dbReference type="EMBL" id="PIC33413.1"/>
    </source>
</evidence>
<name>A0A2G5U1T0_9PELO</name>
<dbReference type="Proteomes" id="UP000230233">
    <property type="component" value="Chromosome IV"/>
</dbReference>
<organism evidence="1 2">
    <name type="scientific">Caenorhabditis nigoni</name>
    <dbReference type="NCBI Taxonomy" id="1611254"/>
    <lineage>
        <taxon>Eukaryota</taxon>
        <taxon>Metazoa</taxon>
        <taxon>Ecdysozoa</taxon>
        <taxon>Nematoda</taxon>
        <taxon>Chromadorea</taxon>
        <taxon>Rhabditida</taxon>
        <taxon>Rhabditina</taxon>
        <taxon>Rhabditomorpha</taxon>
        <taxon>Rhabditoidea</taxon>
        <taxon>Rhabditidae</taxon>
        <taxon>Peloderinae</taxon>
        <taxon>Caenorhabditis</taxon>
    </lineage>
</organism>
<dbReference type="OrthoDB" id="5821553at2759"/>
<dbReference type="InterPro" id="IPR000884">
    <property type="entry name" value="TSP1_rpt"/>
</dbReference>